<evidence type="ECO:0000256" key="1">
    <source>
        <dbReference type="SAM" id="SignalP"/>
    </source>
</evidence>
<name>A0A5S9IQP7_UABAM</name>
<keyword evidence="1" id="KW-0732">Signal</keyword>
<dbReference type="RefSeq" id="WP_151969515.1">
    <property type="nucleotide sequence ID" value="NZ_AP019860.1"/>
</dbReference>
<feature type="chain" id="PRO_5024830127" evidence="1">
    <location>
        <begin position="20"/>
        <end position="341"/>
    </location>
</feature>
<gene>
    <name evidence="2" type="ORF">UABAM_03777</name>
</gene>
<protein>
    <submittedName>
        <fullName evidence="2">Uncharacterized protein</fullName>
    </submittedName>
</protein>
<dbReference type="KEGG" id="uam:UABAM_03777"/>
<dbReference type="EMBL" id="AP019860">
    <property type="protein sequence ID" value="BBM85410.1"/>
    <property type="molecule type" value="Genomic_DNA"/>
</dbReference>
<evidence type="ECO:0000313" key="3">
    <source>
        <dbReference type="Proteomes" id="UP000326354"/>
    </source>
</evidence>
<dbReference type="Proteomes" id="UP000326354">
    <property type="component" value="Chromosome"/>
</dbReference>
<sequence>MKYIILLSLAFVMAVCPFAAEEKFEVVLDAKGSNTDNSDFGWSILLVDGSVDQDCAVKLFSARTREVFFEGKVQAGERFPINVKTSEMSLTITDGVAGSTVNCTVQWKLGKFDELFSLSMHTNKAGAAHYSRAVIAEKDASIRVNNIMASHNCVIKIKLDNAACFRQEVRAGEIYTVDGISQSNMKVSVAKGPKNQTVHLSLDVDMVGNATFQSRNSVNALSASSNWSIINDSNAYRVEFDQTTDDTGCVHSDSYNVSPKGYHPQIKLLIVNQKFKDIVLKVNGITLRPEFGISFNGQHFYRVGFGLKSGEELELGLVAEGGKPMHSTNFAFVCENFDEQE</sequence>
<organism evidence="2 3">
    <name type="scientific">Uabimicrobium amorphum</name>
    <dbReference type="NCBI Taxonomy" id="2596890"/>
    <lineage>
        <taxon>Bacteria</taxon>
        <taxon>Pseudomonadati</taxon>
        <taxon>Planctomycetota</taxon>
        <taxon>Candidatus Uabimicrobiia</taxon>
        <taxon>Candidatus Uabimicrobiales</taxon>
        <taxon>Candidatus Uabimicrobiaceae</taxon>
        <taxon>Candidatus Uabimicrobium</taxon>
    </lineage>
</organism>
<feature type="signal peptide" evidence="1">
    <location>
        <begin position="1"/>
        <end position="19"/>
    </location>
</feature>
<keyword evidence="3" id="KW-1185">Reference proteome</keyword>
<evidence type="ECO:0000313" key="2">
    <source>
        <dbReference type="EMBL" id="BBM85410.1"/>
    </source>
</evidence>
<proteinExistence type="predicted"/>
<accession>A0A5S9IQP7</accession>
<reference evidence="2 3" key="1">
    <citation type="submission" date="2019-08" db="EMBL/GenBank/DDBJ databases">
        <title>Complete genome sequence of Candidatus Uab amorphum.</title>
        <authorList>
            <person name="Shiratori T."/>
            <person name="Suzuki S."/>
            <person name="Kakizawa Y."/>
            <person name="Ishida K."/>
        </authorList>
    </citation>
    <scope>NUCLEOTIDE SEQUENCE [LARGE SCALE GENOMIC DNA]</scope>
    <source>
        <strain evidence="2 3">SRT547</strain>
    </source>
</reference>
<dbReference type="AlphaFoldDB" id="A0A5S9IQP7"/>